<dbReference type="EMBL" id="BAAAZP010000145">
    <property type="protein sequence ID" value="GAA3695514.1"/>
    <property type="molecule type" value="Genomic_DNA"/>
</dbReference>
<reference evidence="2" key="1">
    <citation type="journal article" date="2019" name="Int. J. Syst. Evol. Microbiol.">
        <title>The Global Catalogue of Microorganisms (GCM) 10K type strain sequencing project: providing services to taxonomists for standard genome sequencing and annotation.</title>
        <authorList>
            <consortium name="The Broad Institute Genomics Platform"/>
            <consortium name="The Broad Institute Genome Sequencing Center for Infectious Disease"/>
            <person name="Wu L."/>
            <person name="Ma J."/>
        </authorList>
    </citation>
    <scope>NUCLEOTIDE SEQUENCE [LARGE SCALE GENOMIC DNA]</scope>
    <source>
        <strain evidence="2">JCM 16904</strain>
    </source>
</reference>
<gene>
    <name evidence="1" type="primary">tcmP</name>
    <name evidence="1" type="ORF">GCM10022224_071480</name>
</gene>
<name>A0ABP7CWD4_9ACTN</name>
<evidence type="ECO:0000313" key="1">
    <source>
        <dbReference type="EMBL" id="GAA3695514.1"/>
    </source>
</evidence>
<keyword evidence="2" id="KW-1185">Reference proteome</keyword>
<proteinExistence type="predicted"/>
<dbReference type="Proteomes" id="UP001500902">
    <property type="component" value="Unassembled WGS sequence"/>
</dbReference>
<dbReference type="RefSeq" id="WP_344888150.1">
    <property type="nucleotide sequence ID" value="NZ_BAAAZP010000145.1"/>
</dbReference>
<sequence>MTANDDFFRERQAAAVFKHGILKRYPVVFASKAGSRVPDRRVIFVDGYAGRGRYEDGSPGSPLLLAQGAASVSDFRNVTGIFVERDAQNYDNLERVLAEQGSQGMPYLLYKGDLGSHVPVILDKAKGSALLAFLDPFGTALDSVELQKILTRGGSSPTEVLLHFSVSAVSRLGPIVRKLRVEKRAPSNDESKNIARLDRFLGGTWWQPYFAELQREDLGAATRVALSVADNYRENVRRATGFQSVSIQVRMKPDNLPKYILVLFTRSPEGIWQFADALGKAGLEWHEAWRSEIVLRDIKKNAAVGQDSLFGDEYETSAFDRNAYLKAEEPKWVASIQRNILDLLGEYSAFRIIDHVDRIYGTTLGSAWIPHLRKAVKGLYVQHEITVSGVGDFQKELIRRIAS</sequence>
<organism evidence="1 2">
    <name type="scientific">Nonomuraea antimicrobica</name>
    <dbReference type="NCBI Taxonomy" id="561173"/>
    <lineage>
        <taxon>Bacteria</taxon>
        <taxon>Bacillati</taxon>
        <taxon>Actinomycetota</taxon>
        <taxon>Actinomycetes</taxon>
        <taxon>Streptosporangiales</taxon>
        <taxon>Streptosporangiaceae</taxon>
        <taxon>Nonomuraea</taxon>
    </lineage>
</organism>
<evidence type="ECO:0000313" key="2">
    <source>
        <dbReference type="Proteomes" id="UP001500902"/>
    </source>
</evidence>
<comment type="caution">
    <text evidence="1">The sequence shown here is derived from an EMBL/GenBank/DDBJ whole genome shotgun (WGS) entry which is preliminary data.</text>
</comment>
<dbReference type="InterPro" id="IPR031009">
    <property type="entry name" value="Tcm_partner"/>
</dbReference>
<accession>A0ABP7CWD4</accession>
<dbReference type="NCBIfam" id="TIGR04474">
    <property type="entry name" value="tcm_partner"/>
    <property type="match status" value="1"/>
</dbReference>
<protein>
    <submittedName>
        <fullName evidence="1">Three-Cys-motif partner protein TcmP</fullName>
    </submittedName>
</protein>